<dbReference type="Pfam" id="PF02803">
    <property type="entry name" value="Thiolase_C"/>
    <property type="match status" value="1"/>
</dbReference>
<dbReference type="PROSITE" id="PS00098">
    <property type="entry name" value="THIOLASE_1"/>
    <property type="match status" value="1"/>
</dbReference>
<dbReference type="PROSITE" id="PS00737">
    <property type="entry name" value="THIOLASE_2"/>
    <property type="match status" value="1"/>
</dbReference>
<evidence type="ECO:0000313" key="12">
    <source>
        <dbReference type="EMBL" id="XDS44279.1"/>
    </source>
</evidence>
<dbReference type="InterPro" id="IPR020610">
    <property type="entry name" value="Thiolase_AS"/>
</dbReference>
<evidence type="ECO:0000256" key="7">
    <source>
        <dbReference type="PIRSR" id="PIRSR000429-1"/>
    </source>
</evidence>
<feature type="active site" description="Proton acceptor" evidence="7">
    <location>
        <position position="356"/>
    </location>
</feature>
<dbReference type="InterPro" id="IPR020613">
    <property type="entry name" value="Thiolase_CS"/>
</dbReference>
<dbReference type="InterPro" id="IPR002155">
    <property type="entry name" value="Thiolase"/>
</dbReference>
<feature type="compositionally biased region" description="Acidic residues" evidence="9">
    <location>
        <begin position="132"/>
        <end position="145"/>
    </location>
</feature>
<feature type="domain" description="Thiolase C-terminal" evidence="11">
    <location>
        <begin position="277"/>
        <end position="397"/>
    </location>
</feature>
<evidence type="ECO:0000256" key="4">
    <source>
        <dbReference type="ARBA" id="ARBA00023315"/>
    </source>
</evidence>
<protein>
    <recommendedName>
        <fullName evidence="6">Probable acetyl-CoA acetyltransferase</fullName>
        <ecNumber evidence="2">2.3.1.9</ecNumber>
    </recommendedName>
    <alternativeName>
        <fullName evidence="5">Acetoacetyl-CoA thiolase</fullName>
    </alternativeName>
</protein>
<dbReference type="InterPro" id="IPR020615">
    <property type="entry name" value="Thiolase_acyl_enz_int_AS"/>
</dbReference>
<dbReference type="PANTHER" id="PTHR18919:SF107">
    <property type="entry name" value="ACETYL-COA ACETYLTRANSFERASE, CYTOSOLIC"/>
    <property type="match status" value="1"/>
</dbReference>
<comment type="similarity">
    <text evidence="1 8">Belongs to the thiolase-like superfamily. Thiolase family.</text>
</comment>
<dbReference type="GO" id="GO:0003985">
    <property type="term" value="F:acetyl-CoA C-acetyltransferase activity"/>
    <property type="evidence" value="ECO:0007669"/>
    <property type="project" value="UniProtKB-EC"/>
</dbReference>
<dbReference type="AlphaFoldDB" id="A0AB39U5J6"/>
<dbReference type="RefSeq" id="WP_369343871.1">
    <property type="nucleotide sequence ID" value="NZ_CP129674.1"/>
</dbReference>
<feature type="domain" description="Thiolase N-terminal" evidence="10">
    <location>
        <begin position="4"/>
        <end position="269"/>
    </location>
</feature>
<dbReference type="Pfam" id="PF00108">
    <property type="entry name" value="Thiolase_N"/>
    <property type="match status" value="1"/>
</dbReference>
<dbReference type="PIRSF" id="PIRSF000429">
    <property type="entry name" value="Ac-CoA_Ac_transf"/>
    <property type="match status" value="1"/>
</dbReference>
<evidence type="ECO:0000256" key="5">
    <source>
        <dbReference type="ARBA" id="ARBA00030755"/>
    </source>
</evidence>
<gene>
    <name evidence="12" type="ORF">QN215_08420</name>
</gene>
<feature type="active site" description="Acyl-thioester intermediate" evidence="7">
    <location>
        <position position="88"/>
    </location>
</feature>
<accession>A0AB39U5J6</accession>
<dbReference type="PANTHER" id="PTHR18919">
    <property type="entry name" value="ACETYL-COA C-ACYLTRANSFERASE"/>
    <property type="match status" value="1"/>
</dbReference>
<dbReference type="InterPro" id="IPR016039">
    <property type="entry name" value="Thiolase-like"/>
</dbReference>
<evidence type="ECO:0000259" key="10">
    <source>
        <dbReference type="Pfam" id="PF00108"/>
    </source>
</evidence>
<dbReference type="KEGG" id="baqk:QN215_08420"/>
<organism evidence="12">
    <name type="scientific">Bifidobacterium aquikefiricola</name>
    <dbReference type="NCBI Taxonomy" id="3059038"/>
    <lineage>
        <taxon>Bacteria</taxon>
        <taxon>Bacillati</taxon>
        <taxon>Actinomycetota</taxon>
        <taxon>Actinomycetes</taxon>
        <taxon>Bifidobacteriales</taxon>
        <taxon>Bifidobacteriaceae</taxon>
        <taxon>Bifidobacterium</taxon>
    </lineage>
</organism>
<feature type="region of interest" description="Disordered" evidence="9">
    <location>
        <begin position="132"/>
        <end position="155"/>
    </location>
</feature>
<dbReference type="InterPro" id="IPR020616">
    <property type="entry name" value="Thiolase_N"/>
</dbReference>
<reference evidence="12" key="1">
    <citation type="submission" date="2023-07" db="EMBL/GenBank/DDBJ databases">
        <title>Bifidobacterium aquikefiriaerophilum sp. nov. and Bifidobacterium eccum sp. nov., isolated from water kefir.</title>
        <authorList>
            <person name="Breselge S."/>
            <person name="Bellassi P."/>
            <person name="Barcenilla C."/>
            <person name="Alvarez-Ordonez A."/>
            <person name="Morelli L."/>
            <person name="Cotter P.D."/>
        </authorList>
    </citation>
    <scope>NUCLEOTIDE SEQUENCE</scope>
    <source>
        <strain evidence="12">WK041_4_12</strain>
    </source>
</reference>
<proteinExistence type="inferred from homology"/>
<dbReference type="PROSITE" id="PS00099">
    <property type="entry name" value="THIOLASE_3"/>
    <property type="match status" value="1"/>
</dbReference>
<sequence>MDKVVVVAAVRTPFGKYRGALKEYSATDLARHALVAAMERSAVPKASVEGLYLGVAVGAGLGPNVARTVAVSAGMPIESHAVTVNEVCGSSLKALRMAQLSIMAGDAQMLAVGGVESMTRAPMIIPDDIDQDAEDAEQSSAEDTEQGSAGEPEQPVKAIFKDGLIDSFSALPMGITAEHIADAYSVSRHMQDAFAYDSHRKALRAVSQHHFDDEIVPLAGLSHDETIRPDTSLLKLASLKPVYREHGSVTAGNAAPLSDGAAMLIIATERKAKSLGLKPLGYLGSYAEVGYDPAYMGYAPSIAIENLLKRSGTKVSDYDLYEITEAFAAQVIAVRDSLHIPDDRLNINGGSLALGHPLGASGARLVMALLNNLASRKLHSGIAALCIGGGQGIAMEIFQEDQTA</sequence>
<name>A0AB39U5J6_9BIFI</name>
<evidence type="ECO:0000256" key="9">
    <source>
        <dbReference type="SAM" id="MobiDB-lite"/>
    </source>
</evidence>
<dbReference type="EC" id="2.3.1.9" evidence="2"/>
<evidence type="ECO:0000256" key="8">
    <source>
        <dbReference type="RuleBase" id="RU003557"/>
    </source>
</evidence>
<dbReference type="SUPFAM" id="SSF53901">
    <property type="entry name" value="Thiolase-like"/>
    <property type="match status" value="2"/>
</dbReference>
<evidence type="ECO:0000256" key="3">
    <source>
        <dbReference type="ARBA" id="ARBA00022679"/>
    </source>
</evidence>
<evidence type="ECO:0000256" key="1">
    <source>
        <dbReference type="ARBA" id="ARBA00010982"/>
    </source>
</evidence>
<dbReference type="EMBL" id="CP129674">
    <property type="protein sequence ID" value="XDS44279.1"/>
    <property type="molecule type" value="Genomic_DNA"/>
</dbReference>
<dbReference type="NCBIfam" id="TIGR01930">
    <property type="entry name" value="AcCoA-C-Actrans"/>
    <property type="match status" value="1"/>
</dbReference>
<evidence type="ECO:0000256" key="2">
    <source>
        <dbReference type="ARBA" id="ARBA00012705"/>
    </source>
</evidence>
<dbReference type="InterPro" id="IPR020617">
    <property type="entry name" value="Thiolase_C"/>
</dbReference>
<keyword evidence="3 8" id="KW-0808">Transferase</keyword>
<evidence type="ECO:0000256" key="6">
    <source>
        <dbReference type="ARBA" id="ARBA00040529"/>
    </source>
</evidence>
<evidence type="ECO:0000259" key="11">
    <source>
        <dbReference type="Pfam" id="PF02803"/>
    </source>
</evidence>
<dbReference type="Gene3D" id="3.40.47.10">
    <property type="match status" value="2"/>
</dbReference>
<feature type="active site" description="Proton acceptor" evidence="7">
    <location>
        <position position="386"/>
    </location>
</feature>
<keyword evidence="4 8" id="KW-0012">Acyltransferase</keyword>
<dbReference type="CDD" id="cd00751">
    <property type="entry name" value="thiolase"/>
    <property type="match status" value="1"/>
</dbReference>